<dbReference type="InterPro" id="IPR041667">
    <property type="entry name" value="Cupin_8"/>
</dbReference>
<dbReference type="PANTHER" id="PTHR12480:SF6">
    <property type="entry name" value="2-OXOGLUTARATE AND IRON-DEPENDENT OXYGENASE JMJD4"/>
    <property type="match status" value="1"/>
</dbReference>
<organism evidence="4 5">
    <name type="scientific">Klebsormidium nitens</name>
    <name type="common">Green alga</name>
    <name type="synonym">Ulothrix nitens</name>
    <dbReference type="NCBI Taxonomy" id="105231"/>
    <lineage>
        <taxon>Eukaryota</taxon>
        <taxon>Viridiplantae</taxon>
        <taxon>Streptophyta</taxon>
        <taxon>Klebsormidiophyceae</taxon>
        <taxon>Klebsormidiales</taxon>
        <taxon>Klebsormidiaceae</taxon>
        <taxon>Klebsormidium</taxon>
    </lineage>
</organism>
<comment type="similarity">
    <text evidence="1">Belongs to the JARID1 histone demethylase family.</text>
</comment>
<evidence type="ECO:0000313" key="5">
    <source>
        <dbReference type="Proteomes" id="UP000054558"/>
    </source>
</evidence>
<dbReference type="InterPro" id="IPR050910">
    <property type="entry name" value="JMJD6_ArgDemeth/LysHydrox"/>
</dbReference>
<dbReference type="STRING" id="105231.A0A1Y1HZJ9"/>
<gene>
    <name evidence="4" type="ORF">KFL_001750210</name>
</gene>
<sequence>MARMGAHAEDEVSHIPAEALSYEAFRREYMLANQPVVVSGATNNWRAFREWRTTDGKPNLALLREKFGKSGVQVADCSQHRFGDQERLTMTVSDFISYWEQHIAARDSAPCALPPQPPSASEPIETSANQPKSPEIQSFPPPDTLHSPQNLAPLNNASIEPLCSPVYPGKSRDQGPAGGSVQGEEARLLYLKDWHLVAEYPGYRAYETPVYFQDDWLNEYLDRHPMQYEAPSASMADGAFGSGTSRMQTEQCGPTASDDSTDAPQLHLDCTKSAELPSPNIHSASLQSDSQSAQRLPAPNETPLSGHEPSSTHNQTSPRPTHSASQSHVSLPVINPPHEPTSNRLPPANHQPSNVDSERIHTESAGPLPGVECADYRFVYMGPAGSWTPCHADVLRSYSWSANVCGRKLWRLLPPDQAWMLFDRHGRSSVYDIDAPIDAAQFPHFAQTRWLECTQEPGEAIFVPSGWFHQVTNLEDTISINHNWLNGYNLHWAWALLQDDYHATVASIEDCRDMSTPEEFEELCQRNLQLNSGTNYSDFLAFVGTMALDKARKLRARTIGGRADTADSTVADTADTDMASDLTVNGRSILTDSTAADAADVASDLLGLSSACKVLREMGDQPLYKAEIGIDGTESMKDKKVESDDILVLSRDSAIACGPWAIAEAVESVMKEVRERTKVKTKLSLQKVISWRGRG</sequence>
<dbReference type="GO" id="GO:0005634">
    <property type="term" value="C:nucleus"/>
    <property type="evidence" value="ECO:0000318"/>
    <property type="project" value="GO_Central"/>
</dbReference>
<dbReference type="GO" id="GO:0045905">
    <property type="term" value="P:positive regulation of translational termination"/>
    <property type="evidence" value="ECO:0000318"/>
    <property type="project" value="GO_Central"/>
</dbReference>
<evidence type="ECO:0000256" key="1">
    <source>
        <dbReference type="ARBA" id="ARBA00006801"/>
    </source>
</evidence>
<name>A0A1Y1HZJ9_KLENI</name>
<dbReference type="SMART" id="SM00558">
    <property type="entry name" value="JmjC"/>
    <property type="match status" value="1"/>
</dbReference>
<evidence type="ECO:0000256" key="2">
    <source>
        <dbReference type="SAM" id="MobiDB-lite"/>
    </source>
</evidence>
<reference evidence="4 5" key="1">
    <citation type="journal article" date="2014" name="Nat. Commun.">
        <title>Klebsormidium flaccidum genome reveals primary factors for plant terrestrial adaptation.</title>
        <authorList>
            <person name="Hori K."/>
            <person name="Maruyama F."/>
            <person name="Fujisawa T."/>
            <person name="Togashi T."/>
            <person name="Yamamoto N."/>
            <person name="Seo M."/>
            <person name="Sato S."/>
            <person name="Yamada T."/>
            <person name="Mori H."/>
            <person name="Tajima N."/>
            <person name="Moriyama T."/>
            <person name="Ikeuchi M."/>
            <person name="Watanabe M."/>
            <person name="Wada H."/>
            <person name="Kobayashi K."/>
            <person name="Saito M."/>
            <person name="Masuda T."/>
            <person name="Sasaki-Sekimoto Y."/>
            <person name="Mashiguchi K."/>
            <person name="Awai K."/>
            <person name="Shimojima M."/>
            <person name="Masuda S."/>
            <person name="Iwai M."/>
            <person name="Nobusawa T."/>
            <person name="Narise T."/>
            <person name="Kondo S."/>
            <person name="Saito H."/>
            <person name="Sato R."/>
            <person name="Murakawa M."/>
            <person name="Ihara Y."/>
            <person name="Oshima-Yamada Y."/>
            <person name="Ohtaka K."/>
            <person name="Satoh M."/>
            <person name="Sonobe K."/>
            <person name="Ishii M."/>
            <person name="Ohtani R."/>
            <person name="Kanamori-Sato M."/>
            <person name="Honoki R."/>
            <person name="Miyazaki D."/>
            <person name="Mochizuki H."/>
            <person name="Umetsu J."/>
            <person name="Higashi K."/>
            <person name="Shibata D."/>
            <person name="Kamiya Y."/>
            <person name="Sato N."/>
            <person name="Nakamura Y."/>
            <person name="Tabata S."/>
            <person name="Ida S."/>
            <person name="Kurokawa K."/>
            <person name="Ohta H."/>
        </authorList>
    </citation>
    <scope>NUCLEOTIDE SEQUENCE [LARGE SCALE GENOMIC DNA]</scope>
    <source>
        <strain evidence="4 5">NIES-2285</strain>
    </source>
</reference>
<feature type="domain" description="JmjC" evidence="3">
    <location>
        <begin position="340"/>
        <end position="501"/>
    </location>
</feature>
<proteinExistence type="inferred from homology"/>
<accession>A0A1Y1HZJ9</accession>
<protein>
    <recommendedName>
        <fullName evidence="3">JmjC domain-containing protein</fullName>
    </recommendedName>
</protein>
<keyword evidence="5" id="KW-1185">Reference proteome</keyword>
<dbReference type="EMBL" id="DF237124">
    <property type="protein sequence ID" value="GAQ84084.1"/>
    <property type="molecule type" value="Genomic_DNA"/>
</dbReference>
<evidence type="ECO:0000259" key="3">
    <source>
        <dbReference type="PROSITE" id="PS51184"/>
    </source>
</evidence>
<dbReference type="SUPFAM" id="SSF51197">
    <property type="entry name" value="Clavaminate synthase-like"/>
    <property type="match status" value="2"/>
</dbReference>
<dbReference type="GO" id="GO:0043565">
    <property type="term" value="F:sequence-specific DNA binding"/>
    <property type="evidence" value="ECO:0000318"/>
    <property type="project" value="GO_Central"/>
</dbReference>
<dbReference type="OMA" id="YRMHEDH"/>
<feature type="compositionally biased region" description="Low complexity" evidence="2">
    <location>
        <begin position="283"/>
        <end position="294"/>
    </location>
</feature>
<dbReference type="AlphaFoldDB" id="A0A1Y1HZJ9"/>
<dbReference type="GO" id="GO:0010476">
    <property type="term" value="P:gibberellin mediated signaling pathway"/>
    <property type="evidence" value="ECO:0000318"/>
    <property type="project" value="GO_Central"/>
</dbReference>
<feature type="compositionally biased region" description="Polar residues" evidence="2">
    <location>
        <begin position="340"/>
        <end position="355"/>
    </location>
</feature>
<feature type="compositionally biased region" description="Polar residues" evidence="2">
    <location>
        <begin position="242"/>
        <end position="258"/>
    </location>
</feature>
<dbReference type="InterPro" id="IPR003347">
    <property type="entry name" value="JmjC_dom"/>
</dbReference>
<dbReference type="GO" id="GO:0005737">
    <property type="term" value="C:cytoplasm"/>
    <property type="evidence" value="ECO:0000318"/>
    <property type="project" value="GO_Central"/>
</dbReference>
<dbReference type="GO" id="GO:0016706">
    <property type="term" value="F:2-oxoglutarate-dependent dioxygenase activity"/>
    <property type="evidence" value="ECO:0000318"/>
    <property type="project" value="GO_Central"/>
</dbReference>
<dbReference type="OrthoDB" id="424465at2759"/>
<dbReference type="Pfam" id="PF13621">
    <property type="entry name" value="Cupin_8"/>
    <property type="match status" value="1"/>
</dbReference>
<evidence type="ECO:0000313" key="4">
    <source>
        <dbReference type="EMBL" id="GAQ84084.1"/>
    </source>
</evidence>
<feature type="region of interest" description="Disordered" evidence="2">
    <location>
        <begin position="233"/>
        <end position="366"/>
    </location>
</feature>
<feature type="compositionally biased region" description="Polar residues" evidence="2">
    <location>
        <begin position="308"/>
        <end position="329"/>
    </location>
</feature>
<dbReference type="PANTHER" id="PTHR12480">
    <property type="entry name" value="ARGININE DEMETHYLASE AND LYSYL-HYDROXYLASE JMJD"/>
    <property type="match status" value="1"/>
</dbReference>
<feature type="compositionally biased region" description="Polar residues" evidence="2">
    <location>
        <begin position="124"/>
        <end position="136"/>
    </location>
</feature>
<dbReference type="Proteomes" id="UP000054558">
    <property type="component" value="Unassembled WGS sequence"/>
</dbReference>
<feature type="region of interest" description="Disordered" evidence="2">
    <location>
        <begin position="109"/>
        <end position="154"/>
    </location>
</feature>
<dbReference type="Gene3D" id="2.60.120.650">
    <property type="entry name" value="Cupin"/>
    <property type="match status" value="2"/>
</dbReference>
<dbReference type="PROSITE" id="PS51184">
    <property type="entry name" value="JMJC"/>
    <property type="match status" value="1"/>
</dbReference>